<keyword evidence="6" id="KW-0675">Receptor</keyword>
<evidence type="ECO:0000313" key="12">
    <source>
        <dbReference type="EMBL" id="CAF1941900.1"/>
    </source>
</evidence>
<dbReference type="EMBL" id="CAJOBH010190917">
    <property type="protein sequence ID" value="CAF4963916.1"/>
    <property type="molecule type" value="Genomic_DNA"/>
</dbReference>
<comment type="subcellular location">
    <subcellularLocation>
        <location evidence="1">Membrane</location>
        <topology evidence="1">Multi-pass membrane protein</topology>
    </subcellularLocation>
</comment>
<evidence type="ECO:0000256" key="5">
    <source>
        <dbReference type="ARBA" id="ARBA00023136"/>
    </source>
</evidence>
<evidence type="ECO:0000313" key="11">
    <source>
        <dbReference type="EMBL" id="CAF1583930.1"/>
    </source>
</evidence>
<evidence type="ECO:0000256" key="2">
    <source>
        <dbReference type="ARBA" id="ARBA00022692"/>
    </source>
</evidence>
<dbReference type="InterPro" id="IPR017452">
    <property type="entry name" value="GPCR_Rhodpsn_7TM"/>
</dbReference>
<dbReference type="PRINTS" id="PR00237">
    <property type="entry name" value="GPCRRHODOPSN"/>
</dbReference>
<dbReference type="Proteomes" id="UP000663855">
    <property type="component" value="Unassembled WGS sequence"/>
</dbReference>
<feature type="transmembrane region" description="Helical" evidence="8">
    <location>
        <begin position="87"/>
        <end position="110"/>
    </location>
</feature>
<dbReference type="AlphaFoldDB" id="A0A815ZEA5"/>
<evidence type="ECO:0000256" key="1">
    <source>
        <dbReference type="ARBA" id="ARBA00004141"/>
    </source>
</evidence>
<keyword evidence="2 8" id="KW-0812">Transmembrane</keyword>
<dbReference type="Pfam" id="PF00001">
    <property type="entry name" value="7tm_1"/>
    <property type="match status" value="1"/>
</dbReference>
<dbReference type="GO" id="GO:0004930">
    <property type="term" value="F:G protein-coupled receptor activity"/>
    <property type="evidence" value="ECO:0007669"/>
    <property type="project" value="UniProtKB-KW"/>
</dbReference>
<evidence type="ECO:0000313" key="14">
    <source>
        <dbReference type="EMBL" id="CAF4963916.1"/>
    </source>
</evidence>
<gene>
    <name evidence="14" type="ORF">BYL167_LOCUS54377</name>
    <name evidence="10" type="ORF">CJN711_LOCUS30628</name>
    <name evidence="13" type="ORF">GIL414_LOCUS14834</name>
    <name evidence="11" type="ORF">KQP761_LOCUS20442</name>
    <name evidence="12" type="ORF">MBJ925_LOCUS5430</name>
</gene>
<evidence type="ECO:0000256" key="8">
    <source>
        <dbReference type="SAM" id="Phobius"/>
    </source>
</evidence>
<dbReference type="Proteomes" id="UP000681967">
    <property type="component" value="Unassembled WGS sequence"/>
</dbReference>
<dbReference type="OrthoDB" id="9996086at2759"/>
<dbReference type="GO" id="GO:0016020">
    <property type="term" value="C:membrane"/>
    <property type="evidence" value="ECO:0007669"/>
    <property type="project" value="UniProtKB-SubCell"/>
</dbReference>
<dbReference type="PANTHER" id="PTHR24240">
    <property type="entry name" value="OPSIN"/>
    <property type="match status" value="1"/>
</dbReference>
<keyword evidence="3 8" id="KW-1133">Transmembrane helix</keyword>
<dbReference type="Proteomes" id="UP000663824">
    <property type="component" value="Unassembled WGS sequence"/>
</dbReference>
<dbReference type="EMBL" id="CAJNRE010001394">
    <property type="protein sequence ID" value="CAF1941900.1"/>
    <property type="molecule type" value="Genomic_DNA"/>
</dbReference>
<dbReference type="InterPro" id="IPR000276">
    <property type="entry name" value="GPCR_Rhodpsn"/>
</dbReference>
<evidence type="ECO:0000313" key="13">
    <source>
        <dbReference type="EMBL" id="CAF4058580.1"/>
    </source>
</evidence>
<reference evidence="11" key="1">
    <citation type="submission" date="2021-02" db="EMBL/GenBank/DDBJ databases">
        <authorList>
            <person name="Nowell W R."/>
        </authorList>
    </citation>
    <scope>NUCLEOTIDE SEQUENCE</scope>
</reference>
<keyword evidence="4" id="KW-0297">G-protein coupled receptor</keyword>
<dbReference type="EMBL" id="CAJNOW010010657">
    <property type="protein sequence ID" value="CAF1583930.1"/>
    <property type="molecule type" value="Genomic_DNA"/>
</dbReference>
<dbReference type="EMBL" id="CAJNOV010014530">
    <property type="protein sequence ID" value="CAF1553955.1"/>
    <property type="molecule type" value="Genomic_DNA"/>
</dbReference>
<evidence type="ECO:0000256" key="3">
    <source>
        <dbReference type="ARBA" id="ARBA00022989"/>
    </source>
</evidence>
<dbReference type="Proteomes" id="UP000663834">
    <property type="component" value="Unassembled WGS sequence"/>
</dbReference>
<organism evidence="11 15">
    <name type="scientific">Rotaria magnacalcarata</name>
    <dbReference type="NCBI Taxonomy" id="392030"/>
    <lineage>
        <taxon>Eukaryota</taxon>
        <taxon>Metazoa</taxon>
        <taxon>Spiralia</taxon>
        <taxon>Gnathifera</taxon>
        <taxon>Rotifera</taxon>
        <taxon>Eurotatoria</taxon>
        <taxon>Bdelloidea</taxon>
        <taxon>Philodinida</taxon>
        <taxon>Philodinidae</taxon>
        <taxon>Rotaria</taxon>
    </lineage>
</organism>
<proteinExistence type="predicted"/>
<name>A0A815ZEA5_9BILA</name>
<feature type="transmembrane region" description="Helical" evidence="8">
    <location>
        <begin position="219"/>
        <end position="239"/>
    </location>
</feature>
<evidence type="ECO:0000313" key="10">
    <source>
        <dbReference type="EMBL" id="CAF1553955.1"/>
    </source>
</evidence>
<dbReference type="InterPro" id="IPR050125">
    <property type="entry name" value="GPCR_opsins"/>
</dbReference>
<dbReference type="PROSITE" id="PS50262">
    <property type="entry name" value="G_PROTEIN_RECEP_F1_2"/>
    <property type="match status" value="1"/>
</dbReference>
<evidence type="ECO:0000256" key="4">
    <source>
        <dbReference type="ARBA" id="ARBA00023040"/>
    </source>
</evidence>
<evidence type="ECO:0000256" key="6">
    <source>
        <dbReference type="ARBA" id="ARBA00023170"/>
    </source>
</evidence>
<evidence type="ECO:0000259" key="9">
    <source>
        <dbReference type="PROSITE" id="PS50262"/>
    </source>
</evidence>
<accession>A0A815ZEA5</accession>
<dbReference type="EMBL" id="CAJOBJ010006374">
    <property type="protein sequence ID" value="CAF4058580.1"/>
    <property type="molecule type" value="Genomic_DNA"/>
</dbReference>
<feature type="transmembrane region" description="Helical" evidence="8">
    <location>
        <begin position="130"/>
        <end position="158"/>
    </location>
</feature>
<evidence type="ECO:0000313" key="15">
    <source>
        <dbReference type="Proteomes" id="UP000663834"/>
    </source>
</evidence>
<dbReference type="Proteomes" id="UP000681720">
    <property type="component" value="Unassembled WGS sequence"/>
</dbReference>
<comment type="caution">
    <text evidence="11">The sequence shown here is derived from an EMBL/GenBank/DDBJ whole genome shotgun (WGS) entry which is preliminary data.</text>
</comment>
<keyword evidence="7" id="KW-0807">Transducer</keyword>
<evidence type="ECO:0000256" key="7">
    <source>
        <dbReference type="ARBA" id="ARBA00023224"/>
    </source>
</evidence>
<keyword evidence="5 8" id="KW-0472">Membrane</keyword>
<dbReference type="SUPFAM" id="SSF81321">
    <property type="entry name" value="Family A G protein-coupled receptor-like"/>
    <property type="match status" value="1"/>
</dbReference>
<dbReference type="Gene3D" id="1.20.1070.10">
    <property type="entry name" value="Rhodopsin 7-helix transmembrane proteins"/>
    <property type="match status" value="1"/>
</dbReference>
<protein>
    <recommendedName>
        <fullName evidence="9">G-protein coupled receptors family 1 profile domain-containing protein</fullName>
    </recommendedName>
</protein>
<feature type="domain" description="G-protein coupled receptors family 1 profile" evidence="9">
    <location>
        <begin position="42"/>
        <end position="241"/>
    </location>
</feature>
<sequence>MNIEYSECANVSASVPAVWHYGTGLVALLCLLFGLFSYGFVIFIFISSIFGRASIATTAAISNTRLAVVIGPFSSLKLSSLFTIKRLVCSWLYGAVWIMPPLVGWNRFIFEGFGTTCAFDYRSRSYWDRLFVITLVTDGFLIPLAITFISYTFILITLNGRGGNLPRKIVMIKVINHNQKQTNSLTDVRCQRETIYESYEENTVTRNIRVTEARARRTTLLVCGIFCTAWTPYALMVTLSQ</sequence>
<feature type="transmembrane region" description="Helical" evidence="8">
    <location>
        <begin position="25"/>
        <end position="46"/>
    </location>
</feature>